<accession>A0ABX9Q2V4</accession>
<gene>
    <name evidence="1" type="ORF">D7Y13_42525</name>
</gene>
<dbReference type="RefSeq" id="WP_208734606.1">
    <property type="nucleotide sequence ID" value="NZ_RAWI01000939.1"/>
</dbReference>
<name>A0ABX9Q2V4_9BACT</name>
<proteinExistence type="predicted"/>
<keyword evidence="2" id="KW-1185">Reference proteome</keyword>
<comment type="caution">
    <text evidence="1">The sequence shown here is derived from an EMBL/GenBank/DDBJ whole genome shotgun (WGS) entry which is preliminary data.</text>
</comment>
<dbReference type="InterPro" id="IPR029069">
    <property type="entry name" value="HotDog_dom_sf"/>
</dbReference>
<feature type="non-terminal residue" evidence="1">
    <location>
        <position position="154"/>
    </location>
</feature>
<evidence type="ECO:0000313" key="1">
    <source>
        <dbReference type="EMBL" id="RKH84603.1"/>
    </source>
</evidence>
<feature type="non-terminal residue" evidence="1">
    <location>
        <position position="1"/>
    </location>
</feature>
<evidence type="ECO:0000313" key="2">
    <source>
        <dbReference type="Proteomes" id="UP000278907"/>
    </source>
</evidence>
<reference evidence="1 2" key="1">
    <citation type="submission" date="2018-09" db="EMBL/GenBank/DDBJ databases">
        <authorList>
            <person name="Livingstone P.G."/>
            <person name="Whitworth D.E."/>
        </authorList>
    </citation>
    <scope>NUCLEOTIDE SEQUENCE [LARGE SCALE GENOMIC DNA]</scope>
    <source>
        <strain evidence="1 2">CA031B</strain>
    </source>
</reference>
<dbReference type="Proteomes" id="UP000278907">
    <property type="component" value="Unassembled WGS sequence"/>
</dbReference>
<dbReference type="Gene3D" id="3.10.129.10">
    <property type="entry name" value="Hotdog Thioesterase"/>
    <property type="match status" value="1"/>
</dbReference>
<protein>
    <submittedName>
        <fullName evidence="1">Uncharacterized protein</fullName>
    </submittedName>
</protein>
<organism evidence="1 2">
    <name type="scientific">Corallococcus praedator</name>
    <dbReference type="NCBI Taxonomy" id="2316724"/>
    <lineage>
        <taxon>Bacteria</taxon>
        <taxon>Pseudomonadati</taxon>
        <taxon>Myxococcota</taxon>
        <taxon>Myxococcia</taxon>
        <taxon>Myxococcales</taxon>
        <taxon>Cystobacterineae</taxon>
        <taxon>Myxococcaceae</taxon>
        <taxon>Corallococcus</taxon>
    </lineage>
</organism>
<dbReference type="EMBL" id="RAWI01000939">
    <property type="protein sequence ID" value="RKH84603.1"/>
    <property type="molecule type" value="Genomic_DNA"/>
</dbReference>
<sequence length="154" mass="16942">RGCYRRCPSAAGQGAADDLEHGGLATGLGFVHDADEPLQHAYLKEHPGAILFDDTYGIDDTIEAPHFNNELAAKSGLPAAYDFGVQRSAWLAHMVTDWCGDDGFVTGLDIRLRRPNYLGDTLWLDGTVTEKRRDEIGDLIELVVRATNPHHELD</sequence>
<dbReference type="SUPFAM" id="SSF54637">
    <property type="entry name" value="Thioesterase/thiol ester dehydrase-isomerase"/>
    <property type="match status" value="1"/>
</dbReference>